<accession>A0A8J5SND1</accession>
<comment type="caution">
    <text evidence="1">The sequence shown here is derived from an EMBL/GenBank/DDBJ whole genome shotgun (WGS) entry which is preliminary data.</text>
</comment>
<organism evidence="1 2">
    <name type="scientific">Zizania palustris</name>
    <name type="common">Northern wild rice</name>
    <dbReference type="NCBI Taxonomy" id="103762"/>
    <lineage>
        <taxon>Eukaryota</taxon>
        <taxon>Viridiplantae</taxon>
        <taxon>Streptophyta</taxon>
        <taxon>Embryophyta</taxon>
        <taxon>Tracheophyta</taxon>
        <taxon>Spermatophyta</taxon>
        <taxon>Magnoliopsida</taxon>
        <taxon>Liliopsida</taxon>
        <taxon>Poales</taxon>
        <taxon>Poaceae</taxon>
        <taxon>BOP clade</taxon>
        <taxon>Oryzoideae</taxon>
        <taxon>Oryzeae</taxon>
        <taxon>Zizaniinae</taxon>
        <taxon>Zizania</taxon>
    </lineage>
</organism>
<name>A0A8J5SND1_ZIZPA</name>
<protein>
    <submittedName>
        <fullName evidence="1">Uncharacterized protein</fullName>
    </submittedName>
</protein>
<proteinExistence type="predicted"/>
<evidence type="ECO:0000313" key="2">
    <source>
        <dbReference type="Proteomes" id="UP000729402"/>
    </source>
</evidence>
<keyword evidence="2" id="KW-1185">Reference proteome</keyword>
<reference evidence="1" key="2">
    <citation type="submission" date="2021-02" db="EMBL/GenBank/DDBJ databases">
        <authorList>
            <person name="Kimball J.A."/>
            <person name="Haas M.W."/>
            <person name="Macchietto M."/>
            <person name="Kono T."/>
            <person name="Duquette J."/>
            <person name="Shao M."/>
        </authorList>
    </citation>
    <scope>NUCLEOTIDE SEQUENCE</scope>
    <source>
        <tissue evidence="1">Fresh leaf tissue</tissue>
    </source>
</reference>
<dbReference type="EMBL" id="JAAALK010000287">
    <property type="protein sequence ID" value="KAG8059856.1"/>
    <property type="molecule type" value="Genomic_DNA"/>
</dbReference>
<sequence>MVVLSVGGVPHFPDDDIEDAWSYRQRTVIAVAAASLLTAAFITTVVERSCQTGASVGGSRSVIPHPSSLIHPAKPTVMLPLPSSWCHRLPCSPRCYRIRSRKLENLVAAEARAFTSSSMDAAEAQVWGGEDGQEKAMKLLFMEMGVGYDQDITATVVRA</sequence>
<reference evidence="1" key="1">
    <citation type="journal article" date="2021" name="bioRxiv">
        <title>Whole Genome Assembly and Annotation of Northern Wild Rice, Zizania palustris L., Supports a Whole Genome Duplication in the Zizania Genus.</title>
        <authorList>
            <person name="Haas M."/>
            <person name="Kono T."/>
            <person name="Macchietto M."/>
            <person name="Millas R."/>
            <person name="McGilp L."/>
            <person name="Shao M."/>
            <person name="Duquette J."/>
            <person name="Hirsch C.N."/>
            <person name="Kimball J."/>
        </authorList>
    </citation>
    <scope>NUCLEOTIDE SEQUENCE</scope>
    <source>
        <tissue evidence="1">Fresh leaf tissue</tissue>
    </source>
</reference>
<dbReference type="AlphaFoldDB" id="A0A8J5SND1"/>
<gene>
    <name evidence="1" type="ORF">GUJ93_ZPchr0002g23643</name>
</gene>
<dbReference type="Proteomes" id="UP000729402">
    <property type="component" value="Unassembled WGS sequence"/>
</dbReference>
<evidence type="ECO:0000313" key="1">
    <source>
        <dbReference type="EMBL" id="KAG8059856.1"/>
    </source>
</evidence>